<dbReference type="Pfam" id="PF01124">
    <property type="entry name" value="MAPEG"/>
    <property type="match status" value="1"/>
</dbReference>
<accession>M2RQ12</accession>
<feature type="transmembrane region" description="Helical" evidence="5">
    <location>
        <begin position="126"/>
        <end position="146"/>
    </location>
</feature>
<dbReference type="eggNOG" id="ENOG502S4G7">
    <property type="taxonomic scope" value="Eukaryota"/>
</dbReference>
<comment type="subcellular location">
    <subcellularLocation>
        <location evidence="1">Membrane</location>
    </subcellularLocation>
</comment>
<dbReference type="HOGENOM" id="CLU_134926_0_0_1"/>
<gene>
    <name evidence="6" type="ORF">COCSADRAFT_33534</name>
</gene>
<evidence type="ECO:0000256" key="5">
    <source>
        <dbReference type="SAM" id="Phobius"/>
    </source>
</evidence>
<protein>
    <submittedName>
        <fullName evidence="6">Uncharacterized protein</fullName>
    </submittedName>
</protein>
<keyword evidence="2 5" id="KW-0812">Transmembrane</keyword>
<dbReference type="SUPFAM" id="SSF161084">
    <property type="entry name" value="MAPEG domain-like"/>
    <property type="match status" value="1"/>
</dbReference>
<evidence type="ECO:0000256" key="4">
    <source>
        <dbReference type="ARBA" id="ARBA00023136"/>
    </source>
</evidence>
<feature type="transmembrane region" description="Helical" evidence="5">
    <location>
        <begin position="13"/>
        <end position="31"/>
    </location>
</feature>
<evidence type="ECO:0000313" key="7">
    <source>
        <dbReference type="Proteomes" id="UP000016934"/>
    </source>
</evidence>
<reference evidence="7" key="2">
    <citation type="journal article" date="2013" name="PLoS Genet.">
        <title>Comparative genome structure, secondary metabolite, and effector coding capacity across Cochliobolus pathogens.</title>
        <authorList>
            <person name="Condon B.J."/>
            <person name="Leng Y."/>
            <person name="Wu D."/>
            <person name="Bushley K.E."/>
            <person name="Ohm R.A."/>
            <person name="Otillar R."/>
            <person name="Martin J."/>
            <person name="Schackwitz W."/>
            <person name="Grimwood J."/>
            <person name="MohdZainudin N."/>
            <person name="Xue C."/>
            <person name="Wang R."/>
            <person name="Manning V.A."/>
            <person name="Dhillon B."/>
            <person name="Tu Z.J."/>
            <person name="Steffenson B.J."/>
            <person name="Salamov A."/>
            <person name="Sun H."/>
            <person name="Lowry S."/>
            <person name="LaButti K."/>
            <person name="Han J."/>
            <person name="Copeland A."/>
            <person name="Lindquist E."/>
            <person name="Barry K."/>
            <person name="Schmutz J."/>
            <person name="Baker S.E."/>
            <person name="Ciuffetti L.M."/>
            <person name="Grigoriev I.V."/>
            <person name="Zhong S."/>
            <person name="Turgeon B.G."/>
        </authorList>
    </citation>
    <scope>NUCLEOTIDE SEQUENCE [LARGE SCALE GENOMIC DNA]</scope>
    <source>
        <strain evidence="7">ND90Pr / ATCC 201652</strain>
    </source>
</reference>
<sequence>MATKVGLSVPMPLLAPVTATWAVPFAAYYLFLQQRIVAKRFGTKTVLGDKSGAPQGALDPLFVDTRAQANFVENVPFILSIALLAELNGANRTYLSYALGALFALRVGHVELGLRASSGKGPGRPLGFVGTQAILAGLAGYAAYLVKDYWTV</sequence>
<proteinExistence type="predicted"/>
<organism evidence="6 7">
    <name type="scientific">Cochliobolus sativus (strain ND90Pr / ATCC 201652)</name>
    <name type="common">Common root rot and spot blotch fungus</name>
    <name type="synonym">Bipolaris sorokiniana</name>
    <dbReference type="NCBI Taxonomy" id="665912"/>
    <lineage>
        <taxon>Eukaryota</taxon>
        <taxon>Fungi</taxon>
        <taxon>Dikarya</taxon>
        <taxon>Ascomycota</taxon>
        <taxon>Pezizomycotina</taxon>
        <taxon>Dothideomycetes</taxon>
        <taxon>Pleosporomycetidae</taxon>
        <taxon>Pleosporales</taxon>
        <taxon>Pleosporineae</taxon>
        <taxon>Pleosporaceae</taxon>
        <taxon>Bipolaris</taxon>
    </lineage>
</organism>
<dbReference type="GO" id="GO:0016020">
    <property type="term" value="C:membrane"/>
    <property type="evidence" value="ECO:0007669"/>
    <property type="project" value="UniProtKB-SubCell"/>
</dbReference>
<dbReference type="RefSeq" id="XP_007695568.1">
    <property type="nucleotide sequence ID" value="XM_007697378.1"/>
</dbReference>
<dbReference type="STRING" id="665912.M2RQ12"/>
<dbReference type="OMA" id="SHANFVE"/>
<keyword evidence="3 5" id="KW-1133">Transmembrane helix</keyword>
<evidence type="ECO:0000256" key="2">
    <source>
        <dbReference type="ARBA" id="ARBA00022692"/>
    </source>
</evidence>
<keyword evidence="7" id="KW-1185">Reference proteome</keyword>
<dbReference type="EMBL" id="KB445638">
    <property type="protein sequence ID" value="EMD68659.1"/>
    <property type="molecule type" value="Genomic_DNA"/>
</dbReference>
<dbReference type="InterPro" id="IPR023352">
    <property type="entry name" value="MAPEG-like_dom_sf"/>
</dbReference>
<dbReference type="PANTHER" id="PTHR35814:SF1">
    <property type="entry name" value="GLUTATHIONE S-TRANSFERASE-RELATED"/>
    <property type="match status" value="1"/>
</dbReference>
<reference evidence="6 7" key="1">
    <citation type="journal article" date="2012" name="PLoS Pathog.">
        <title>Diverse lifestyles and strategies of plant pathogenesis encoded in the genomes of eighteen Dothideomycetes fungi.</title>
        <authorList>
            <person name="Ohm R.A."/>
            <person name="Feau N."/>
            <person name="Henrissat B."/>
            <person name="Schoch C.L."/>
            <person name="Horwitz B.A."/>
            <person name="Barry K.W."/>
            <person name="Condon B.J."/>
            <person name="Copeland A.C."/>
            <person name="Dhillon B."/>
            <person name="Glaser F."/>
            <person name="Hesse C.N."/>
            <person name="Kosti I."/>
            <person name="LaButti K."/>
            <person name="Lindquist E.A."/>
            <person name="Lucas S."/>
            <person name="Salamov A.A."/>
            <person name="Bradshaw R.E."/>
            <person name="Ciuffetti L."/>
            <person name="Hamelin R.C."/>
            <person name="Kema G.H.J."/>
            <person name="Lawrence C."/>
            <person name="Scott J.A."/>
            <person name="Spatafora J.W."/>
            <person name="Turgeon B.G."/>
            <person name="de Wit P.J.G.M."/>
            <person name="Zhong S."/>
            <person name="Goodwin S.B."/>
            <person name="Grigoriev I.V."/>
        </authorList>
    </citation>
    <scope>NUCLEOTIDE SEQUENCE [LARGE SCALE GENOMIC DNA]</scope>
    <source>
        <strain evidence="7">ND90Pr / ATCC 201652</strain>
    </source>
</reference>
<evidence type="ECO:0000256" key="1">
    <source>
        <dbReference type="ARBA" id="ARBA00004370"/>
    </source>
</evidence>
<keyword evidence="4 5" id="KW-0472">Membrane</keyword>
<dbReference type="InterPro" id="IPR001129">
    <property type="entry name" value="Membr-assoc_MAPEG"/>
</dbReference>
<dbReference type="GeneID" id="19137208"/>
<evidence type="ECO:0000313" key="6">
    <source>
        <dbReference type="EMBL" id="EMD68659.1"/>
    </source>
</evidence>
<dbReference type="AlphaFoldDB" id="M2RQ12"/>
<feature type="transmembrane region" description="Helical" evidence="5">
    <location>
        <begin position="94"/>
        <end position="114"/>
    </location>
</feature>
<dbReference type="PANTHER" id="PTHR35814">
    <property type="match status" value="1"/>
</dbReference>
<dbReference type="Proteomes" id="UP000016934">
    <property type="component" value="Unassembled WGS sequence"/>
</dbReference>
<dbReference type="KEGG" id="bsc:COCSADRAFT_33534"/>
<dbReference type="Gene3D" id="1.20.120.550">
    <property type="entry name" value="Membrane associated eicosanoid/glutathione metabolism-like domain"/>
    <property type="match status" value="1"/>
</dbReference>
<name>M2RQ12_COCSN</name>
<evidence type="ECO:0000256" key="3">
    <source>
        <dbReference type="ARBA" id="ARBA00022989"/>
    </source>
</evidence>
<dbReference type="OrthoDB" id="19091at2759"/>